<dbReference type="PANTHER" id="PTHR23196">
    <property type="entry name" value="PAX TRANSCRIPTION ACTIVATION DOMAIN INTERACTING PROTEIN"/>
    <property type="match status" value="1"/>
</dbReference>
<organism evidence="5 6">
    <name type="scientific">Rhizoclosmatium globosum</name>
    <dbReference type="NCBI Taxonomy" id="329046"/>
    <lineage>
        <taxon>Eukaryota</taxon>
        <taxon>Fungi</taxon>
        <taxon>Fungi incertae sedis</taxon>
        <taxon>Chytridiomycota</taxon>
        <taxon>Chytridiomycota incertae sedis</taxon>
        <taxon>Chytridiomycetes</taxon>
        <taxon>Chytridiales</taxon>
        <taxon>Chytriomycetaceae</taxon>
        <taxon>Rhizoclosmatium</taxon>
    </lineage>
</organism>
<dbReference type="OrthoDB" id="342264at2759"/>
<dbReference type="Pfam" id="PF16589">
    <property type="entry name" value="BRCT_2"/>
    <property type="match status" value="1"/>
</dbReference>
<dbReference type="AlphaFoldDB" id="A0A1Y2C3C9"/>
<evidence type="ECO:0000313" key="6">
    <source>
        <dbReference type="Proteomes" id="UP000193642"/>
    </source>
</evidence>
<dbReference type="InterPro" id="IPR036420">
    <property type="entry name" value="BRCT_dom_sf"/>
</dbReference>
<reference evidence="5 6" key="1">
    <citation type="submission" date="2016-07" db="EMBL/GenBank/DDBJ databases">
        <title>Pervasive Adenine N6-methylation of Active Genes in Fungi.</title>
        <authorList>
            <consortium name="DOE Joint Genome Institute"/>
            <person name="Mondo S.J."/>
            <person name="Dannebaum R.O."/>
            <person name="Kuo R.C."/>
            <person name="Labutti K."/>
            <person name="Haridas S."/>
            <person name="Kuo A."/>
            <person name="Salamov A."/>
            <person name="Ahrendt S.R."/>
            <person name="Lipzen A."/>
            <person name="Sullivan W."/>
            <person name="Andreopoulos W.B."/>
            <person name="Clum A."/>
            <person name="Lindquist E."/>
            <person name="Daum C."/>
            <person name="Ramamoorthy G.K."/>
            <person name="Gryganskyi A."/>
            <person name="Culley D."/>
            <person name="Magnuson J.K."/>
            <person name="James T.Y."/>
            <person name="O'Malley M.A."/>
            <person name="Stajich J.E."/>
            <person name="Spatafora J.W."/>
            <person name="Visel A."/>
            <person name="Grigoriev I.V."/>
        </authorList>
    </citation>
    <scope>NUCLEOTIDE SEQUENCE [LARGE SCALE GENOMIC DNA]</scope>
    <source>
        <strain evidence="5 6">JEL800</strain>
    </source>
</reference>
<feature type="non-terminal residue" evidence="5">
    <location>
        <position position="1"/>
    </location>
</feature>
<name>A0A1Y2C3C9_9FUNG</name>
<protein>
    <recommendedName>
        <fullName evidence="4">BRCT domain-containing protein</fullName>
    </recommendedName>
</protein>
<evidence type="ECO:0000256" key="2">
    <source>
        <dbReference type="ARBA" id="ARBA00022763"/>
    </source>
</evidence>
<dbReference type="STRING" id="329046.A0A1Y2C3C9"/>
<gene>
    <name evidence="5" type="ORF">BCR33DRAFT_661227</name>
</gene>
<dbReference type="PROSITE" id="PS50172">
    <property type="entry name" value="BRCT"/>
    <property type="match status" value="1"/>
</dbReference>
<dbReference type="EMBL" id="MCGO01000031">
    <property type="protein sequence ID" value="ORY41529.1"/>
    <property type="molecule type" value="Genomic_DNA"/>
</dbReference>
<dbReference type="GO" id="GO:0006974">
    <property type="term" value="P:DNA damage response"/>
    <property type="evidence" value="ECO:0007669"/>
    <property type="project" value="UniProtKB-KW"/>
</dbReference>
<keyword evidence="3" id="KW-0539">Nucleus</keyword>
<evidence type="ECO:0000313" key="5">
    <source>
        <dbReference type="EMBL" id="ORY41529.1"/>
    </source>
</evidence>
<sequence>CTHLVTNKIVRTEKFIAAITLGKQIVTSAWVNASLKAGVWADVEEYRPLDDAGEYPGFSVGVSISRAKAKKLLSGFNVYATPRVSPDWAILKRLVECAGGKMIPPIPLGGDIPMGDKGKVILVSCEEDEGMFGDKLRGFGVPLYSVEVLIGGLMDQQMKLDDPSLFL</sequence>
<dbReference type="Gene3D" id="3.40.50.10190">
    <property type="entry name" value="BRCT domain"/>
    <property type="match status" value="2"/>
</dbReference>
<keyword evidence="2" id="KW-0227">DNA damage</keyword>
<dbReference type="CDD" id="cd18432">
    <property type="entry name" value="BRCT_PAXIP1_rpt6_like"/>
    <property type="match status" value="1"/>
</dbReference>
<dbReference type="InterPro" id="IPR051579">
    <property type="entry name" value="DDR_Transcriptional_Reg"/>
</dbReference>
<dbReference type="Pfam" id="PF16770">
    <property type="entry name" value="RTT107_BRCT_5"/>
    <property type="match status" value="1"/>
</dbReference>
<keyword evidence="6" id="KW-1185">Reference proteome</keyword>
<evidence type="ECO:0000259" key="4">
    <source>
        <dbReference type="PROSITE" id="PS50172"/>
    </source>
</evidence>
<comment type="caution">
    <text evidence="5">The sequence shown here is derived from an EMBL/GenBank/DDBJ whole genome shotgun (WGS) entry which is preliminary data.</text>
</comment>
<dbReference type="InterPro" id="IPR001357">
    <property type="entry name" value="BRCT_dom"/>
</dbReference>
<dbReference type="PANTHER" id="PTHR23196:SF1">
    <property type="entry name" value="PAX-INTERACTING PROTEIN 1"/>
    <property type="match status" value="1"/>
</dbReference>
<comment type="subcellular location">
    <subcellularLocation>
        <location evidence="1">Nucleus</location>
    </subcellularLocation>
</comment>
<evidence type="ECO:0000256" key="1">
    <source>
        <dbReference type="ARBA" id="ARBA00004123"/>
    </source>
</evidence>
<dbReference type="SUPFAM" id="SSF52113">
    <property type="entry name" value="BRCT domain"/>
    <property type="match status" value="1"/>
</dbReference>
<dbReference type="Proteomes" id="UP000193642">
    <property type="component" value="Unassembled WGS sequence"/>
</dbReference>
<feature type="domain" description="BRCT" evidence="4">
    <location>
        <begin position="1"/>
        <end position="48"/>
    </location>
</feature>
<dbReference type="GO" id="GO:0005634">
    <property type="term" value="C:nucleus"/>
    <property type="evidence" value="ECO:0007669"/>
    <property type="project" value="UniProtKB-SubCell"/>
</dbReference>
<proteinExistence type="predicted"/>
<evidence type="ECO:0000256" key="3">
    <source>
        <dbReference type="ARBA" id="ARBA00023242"/>
    </source>
</evidence>
<accession>A0A1Y2C3C9</accession>